<dbReference type="Proteomes" id="UP000054107">
    <property type="component" value="Unassembled WGS sequence"/>
</dbReference>
<feature type="non-terminal residue" evidence="1">
    <location>
        <position position="1"/>
    </location>
</feature>
<dbReference type="AlphaFoldDB" id="A0A0B7MQF4"/>
<organism evidence="1 2">
    <name type="scientific">Parasitella parasitica</name>
    <dbReference type="NCBI Taxonomy" id="35722"/>
    <lineage>
        <taxon>Eukaryota</taxon>
        <taxon>Fungi</taxon>
        <taxon>Fungi incertae sedis</taxon>
        <taxon>Mucoromycota</taxon>
        <taxon>Mucoromycotina</taxon>
        <taxon>Mucoromycetes</taxon>
        <taxon>Mucorales</taxon>
        <taxon>Mucorineae</taxon>
        <taxon>Mucoraceae</taxon>
        <taxon>Parasitella</taxon>
    </lineage>
</organism>
<evidence type="ECO:0000313" key="2">
    <source>
        <dbReference type="Proteomes" id="UP000054107"/>
    </source>
</evidence>
<evidence type="ECO:0000313" key="1">
    <source>
        <dbReference type="EMBL" id="CEP07302.1"/>
    </source>
</evidence>
<sequence>GHAEDVRWCLENKEELKFTVFADHFALTDKQFAYNSFSRILKKYINDKNLEESFKLWKKSELVDKYWAEKIHSSKVRKSSWRAAAQHIEESKIDEHAQFQNYFEIESSLSDSTSDDSDYTASAKSSVYRPTFDELNDNSLKTSASRVPCANGNRHSRKEYGCHPFHCLPLIRHLCSRSGLLATNAI</sequence>
<dbReference type="OrthoDB" id="2261291at2759"/>
<keyword evidence="2" id="KW-1185">Reference proteome</keyword>
<gene>
    <name evidence="1" type="primary">PARPA_00584.1 scaffold 921</name>
</gene>
<name>A0A0B7MQF4_9FUNG</name>
<proteinExistence type="predicted"/>
<reference evidence="1 2" key="1">
    <citation type="submission" date="2014-09" db="EMBL/GenBank/DDBJ databases">
        <authorList>
            <person name="Ellenberger Sabrina"/>
        </authorList>
    </citation>
    <scope>NUCLEOTIDE SEQUENCE [LARGE SCALE GENOMIC DNA]</scope>
    <source>
        <strain evidence="1 2">CBS 412.66</strain>
    </source>
</reference>
<dbReference type="EMBL" id="LN719158">
    <property type="protein sequence ID" value="CEP07302.1"/>
    <property type="molecule type" value="Genomic_DNA"/>
</dbReference>
<accession>A0A0B7MQF4</accession>
<protein>
    <submittedName>
        <fullName evidence="1">Uncharacterized protein</fullName>
    </submittedName>
</protein>